<comment type="similarity">
    <text evidence="2">Belongs to the G-protein coupled receptor 2 family.</text>
</comment>
<reference evidence="15" key="1">
    <citation type="submission" date="2021-05" db="EMBL/GenBank/DDBJ databases">
        <authorList>
            <person name="Tigano A."/>
        </authorList>
    </citation>
    <scope>NUCLEOTIDE SEQUENCE</scope>
</reference>
<dbReference type="GO" id="GO:0005886">
    <property type="term" value="C:plasma membrane"/>
    <property type="evidence" value="ECO:0007669"/>
    <property type="project" value="UniProtKB-SubCell"/>
</dbReference>
<feature type="transmembrane region" description="Helical" evidence="12">
    <location>
        <begin position="283"/>
        <end position="301"/>
    </location>
</feature>
<dbReference type="PROSITE" id="PS00650">
    <property type="entry name" value="G_PROTEIN_RECEP_F2_2"/>
    <property type="match status" value="1"/>
</dbReference>
<dbReference type="InterPro" id="IPR017981">
    <property type="entry name" value="GPCR_2-like_7TM"/>
</dbReference>
<keyword evidence="3" id="KW-1003">Cell membrane</keyword>
<keyword evidence="10" id="KW-0807">Transducer</keyword>
<evidence type="ECO:0000256" key="2">
    <source>
        <dbReference type="ARBA" id="ARBA00005314"/>
    </source>
</evidence>
<dbReference type="PANTHER" id="PTHR45620:SF29">
    <property type="entry name" value="GLUCAGON RECEPTOR"/>
    <property type="match status" value="1"/>
</dbReference>
<keyword evidence="5 12" id="KW-1133">Transmembrane helix</keyword>
<dbReference type="PROSITE" id="PS00649">
    <property type="entry name" value="G_PROTEIN_RECEP_F2_1"/>
    <property type="match status" value="1"/>
</dbReference>
<evidence type="ECO:0000256" key="11">
    <source>
        <dbReference type="SAM" id="MobiDB-lite"/>
    </source>
</evidence>
<evidence type="ECO:0000259" key="13">
    <source>
        <dbReference type="PROSITE" id="PS50227"/>
    </source>
</evidence>
<proteinExistence type="inferred from homology"/>
<evidence type="ECO:0000256" key="3">
    <source>
        <dbReference type="ARBA" id="ARBA00022475"/>
    </source>
</evidence>
<keyword evidence="7 12" id="KW-0472">Membrane</keyword>
<dbReference type="FunFam" id="1.20.1070.10:FF:000133">
    <property type="entry name" value="Glucagon receptor a"/>
    <property type="match status" value="1"/>
</dbReference>
<feature type="transmembrane region" description="Helical" evidence="12">
    <location>
        <begin position="186"/>
        <end position="207"/>
    </location>
</feature>
<dbReference type="Pfam" id="PF02793">
    <property type="entry name" value="HRM"/>
    <property type="match status" value="1"/>
</dbReference>
<feature type="domain" description="G-protein coupled receptors family 2 profile 2" evidence="14">
    <location>
        <begin position="184"/>
        <end position="449"/>
    </location>
</feature>
<keyword evidence="4 12" id="KW-0812">Transmembrane</keyword>
<dbReference type="SUPFAM" id="SSF81321">
    <property type="entry name" value="Family A G protein-coupled receptor-like"/>
    <property type="match status" value="1"/>
</dbReference>
<keyword evidence="8" id="KW-0675">Receptor</keyword>
<keyword evidence="6" id="KW-0297">G-protein coupled receptor</keyword>
<evidence type="ECO:0000256" key="7">
    <source>
        <dbReference type="ARBA" id="ARBA00023136"/>
    </source>
</evidence>
<feature type="compositionally biased region" description="Polar residues" evidence="11">
    <location>
        <begin position="527"/>
        <end position="541"/>
    </location>
</feature>
<feature type="region of interest" description="Disordered" evidence="11">
    <location>
        <begin position="475"/>
        <end position="541"/>
    </location>
</feature>
<dbReference type="GO" id="GO:0004967">
    <property type="term" value="F:glucagon receptor activity"/>
    <property type="evidence" value="ECO:0007669"/>
    <property type="project" value="TreeGrafter"/>
</dbReference>
<gene>
    <name evidence="15" type="ORF">MMEN_LOCUS12579</name>
</gene>
<dbReference type="InterPro" id="IPR000832">
    <property type="entry name" value="GPCR_2_secretin-like"/>
</dbReference>
<dbReference type="Proteomes" id="UP000677803">
    <property type="component" value="Unassembled WGS sequence"/>
</dbReference>
<dbReference type="InterPro" id="IPR050332">
    <property type="entry name" value="GPCR_2"/>
</dbReference>
<feature type="domain" description="G-protein coupled receptors family 2 profile 1" evidence="13">
    <location>
        <begin position="72"/>
        <end position="172"/>
    </location>
</feature>
<dbReference type="PROSITE" id="PS50227">
    <property type="entry name" value="G_PROTEIN_RECEP_F2_3"/>
    <property type="match status" value="1"/>
</dbReference>
<feature type="transmembrane region" description="Helical" evidence="12">
    <location>
        <begin position="219"/>
        <end position="236"/>
    </location>
</feature>
<dbReference type="Pfam" id="PF00002">
    <property type="entry name" value="7tm_2"/>
    <property type="match status" value="1"/>
</dbReference>
<dbReference type="GO" id="GO:0017046">
    <property type="term" value="F:peptide hormone binding"/>
    <property type="evidence" value="ECO:0007669"/>
    <property type="project" value="TreeGrafter"/>
</dbReference>
<name>A0A8S4BCJ3_9TELE</name>
<sequence>MYRPRGEKGLRLPHVLGLLCVVVPTDPHPPSISGMSQVCLLLAMLMLCSCTKVSSANSLELVKEQWSSYKDQCLDYINATPPATGLVCNRTFDLYACWPDGLPGTTVNVSCPWFLPWHRKGLYEFSAYVGVYSSYSRCAYHCVIVHRGLVYRVCTEDGKWGQKNTSECEDDPGEQQYGRILSQLRIMYTVGYSLSLGALLLALAILISFRKLHCMRNNIHMNLFASFILRAVSILVKDALLTLTLDPRSSSNTGTQAWVNIPAVTWCRGAMVMMQYSVMANNYWLLVEGIYLHSLLVITVFREKKYFYIYLAIGWGAPLIFVLPWITVKYLYENEECWERNINMGYWWIIRSPILFAYLINFFIFIRIIKILMSKLRAHQMRYTDYKFRLAKSTLTLIPLLGIHAILFTFVIDESVPKGSMLRLIRLFCDLLFNSFQGLLVAILYCFVNKEVQSEMLKKWKRWKLGKDIEEEYRHTHSHTPHIKSGSIATGNLPDTHDDCDSPGLRRADGGPSRPAAPEENRRLVVSYSNGTGTSRPARSRQTLHLSLRSYRGTGHSTTTTTATATAAGEDACPEERVHYCAYPEEGEETSV</sequence>
<feature type="transmembrane region" description="Helical" evidence="12">
    <location>
        <begin position="308"/>
        <end position="326"/>
    </location>
</feature>
<keyword evidence="16" id="KW-1185">Reference proteome</keyword>
<comment type="subcellular location">
    <subcellularLocation>
        <location evidence="1">Cell membrane</location>
        <topology evidence="1">Multi-pass membrane protein</topology>
    </subcellularLocation>
</comment>
<evidence type="ECO:0000256" key="6">
    <source>
        <dbReference type="ARBA" id="ARBA00023040"/>
    </source>
</evidence>
<evidence type="ECO:0000259" key="14">
    <source>
        <dbReference type="PROSITE" id="PS50261"/>
    </source>
</evidence>
<dbReference type="PRINTS" id="PR00249">
    <property type="entry name" value="GPCRSECRETIN"/>
</dbReference>
<dbReference type="EMBL" id="CAJRST010013335">
    <property type="protein sequence ID" value="CAG5928932.1"/>
    <property type="molecule type" value="Genomic_DNA"/>
</dbReference>
<evidence type="ECO:0000256" key="8">
    <source>
        <dbReference type="ARBA" id="ARBA00023170"/>
    </source>
</evidence>
<comment type="caution">
    <text evidence="15">The sequence shown here is derived from an EMBL/GenBank/DDBJ whole genome shotgun (WGS) entry which is preliminary data.</text>
</comment>
<dbReference type="SUPFAM" id="SSF111418">
    <property type="entry name" value="Hormone receptor domain"/>
    <property type="match status" value="1"/>
</dbReference>
<dbReference type="Gene3D" id="4.10.1240.10">
    <property type="entry name" value="GPCR, family 2, extracellular hormone receptor domain"/>
    <property type="match status" value="1"/>
</dbReference>
<dbReference type="CDD" id="cd15929">
    <property type="entry name" value="7tmB1_GlucagonR-like"/>
    <property type="match status" value="1"/>
</dbReference>
<evidence type="ECO:0000313" key="15">
    <source>
        <dbReference type="EMBL" id="CAG5928932.1"/>
    </source>
</evidence>
<evidence type="ECO:0000256" key="9">
    <source>
        <dbReference type="ARBA" id="ARBA00023180"/>
    </source>
</evidence>
<dbReference type="OrthoDB" id="5967113at2759"/>
<dbReference type="GO" id="GO:0007189">
    <property type="term" value="P:adenylate cyclase-activating G protein-coupled receptor signaling pathway"/>
    <property type="evidence" value="ECO:0007669"/>
    <property type="project" value="TreeGrafter"/>
</dbReference>
<feature type="transmembrane region" description="Helical" evidence="12">
    <location>
        <begin position="390"/>
        <end position="412"/>
    </location>
</feature>
<accession>A0A8S4BCJ3</accession>
<evidence type="ECO:0000256" key="10">
    <source>
        <dbReference type="ARBA" id="ARBA00023224"/>
    </source>
</evidence>
<evidence type="ECO:0000256" key="12">
    <source>
        <dbReference type="SAM" id="Phobius"/>
    </source>
</evidence>
<feature type="transmembrane region" description="Helical" evidence="12">
    <location>
        <begin position="346"/>
        <end position="369"/>
    </location>
</feature>
<dbReference type="Gene3D" id="1.20.1070.10">
    <property type="entry name" value="Rhodopsin 7-helix transmembrane proteins"/>
    <property type="match status" value="1"/>
</dbReference>
<protein>
    <submittedName>
        <fullName evidence="15">(Atlantic silverside) hypothetical protein</fullName>
    </submittedName>
</protein>
<dbReference type="InterPro" id="IPR036445">
    <property type="entry name" value="GPCR_2_extracell_dom_sf"/>
</dbReference>
<dbReference type="GO" id="GO:0007166">
    <property type="term" value="P:cell surface receptor signaling pathway"/>
    <property type="evidence" value="ECO:0007669"/>
    <property type="project" value="InterPro"/>
</dbReference>
<keyword evidence="9" id="KW-0325">Glycoprotein</keyword>
<organism evidence="15 16">
    <name type="scientific">Menidia menidia</name>
    <name type="common">Atlantic silverside</name>
    <dbReference type="NCBI Taxonomy" id="238744"/>
    <lineage>
        <taxon>Eukaryota</taxon>
        <taxon>Metazoa</taxon>
        <taxon>Chordata</taxon>
        <taxon>Craniata</taxon>
        <taxon>Vertebrata</taxon>
        <taxon>Euteleostomi</taxon>
        <taxon>Actinopterygii</taxon>
        <taxon>Neopterygii</taxon>
        <taxon>Teleostei</taxon>
        <taxon>Neoteleostei</taxon>
        <taxon>Acanthomorphata</taxon>
        <taxon>Ovalentaria</taxon>
        <taxon>Atherinomorphae</taxon>
        <taxon>Atheriniformes</taxon>
        <taxon>Atherinopsidae</taxon>
        <taxon>Menidiinae</taxon>
        <taxon>Menidia</taxon>
    </lineage>
</organism>
<evidence type="ECO:0000256" key="5">
    <source>
        <dbReference type="ARBA" id="ARBA00022989"/>
    </source>
</evidence>
<feature type="transmembrane region" description="Helical" evidence="12">
    <location>
        <begin position="424"/>
        <end position="448"/>
    </location>
</feature>
<evidence type="ECO:0000313" key="16">
    <source>
        <dbReference type="Proteomes" id="UP000677803"/>
    </source>
</evidence>
<dbReference type="PANTHER" id="PTHR45620">
    <property type="entry name" value="PDF RECEPTOR-LIKE PROTEIN-RELATED"/>
    <property type="match status" value="1"/>
</dbReference>
<dbReference type="InterPro" id="IPR001879">
    <property type="entry name" value="GPCR_2_extracellular_dom"/>
</dbReference>
<dbReference type="PROSITE" id="PS50261">
    <property type="entry name" value="G_PROTEIN_RECEP_F2_4"/>
    <property type="match status" value="1"/>
</dbReference>
<dbReference type="InterPro" id="IPR017983">
    <property type="entry name" value="GPCR_2_secretin-like_CS"/>
</dbReference>
<dbReference type="AlphaFoldDB" id="A0A8S4BCJ3"/>
<evidence type="ECO:0000256" key="4">
    <source>
        <dbReference type="ARBA" id="ARBA00022692"/>
    </source>
</evidence>
<feature type="compositionally biased region" description="Basic and acidic residues" evidence="11">
    <location>
        <begin position="495"/>
        <end position="509"/>
    </location>
</feature>
<evidence type="ECO:0000256" key="1">
    <source>
        <dbReference type="ARBA" id="ARBA00004651"/>
    </source>
</evidence>
<dbReference type="SMART" id="SM00008">
    <property type="entry name" value="HormR"/>
    <property type="match status" value="1"/>
</dbReference>